<sequence>MAQSSSSSSYTGTSSSLPYARTYTSQGESTWTSSSGVSALTSESSAPPTPLRPLDLGPPGYQATITFYERTPNETTIYLGPWEVAGSEQRRVIWQCSYQGETLEHFLPTNVPSLVYPLTLHSRHRPYSDPGEMELYPTFREPHRIRYTSSDGRVIHDDVVEVKYEFTSIDASLRFQGDLRRQELVDYFDVDVIWSDTHSRTDTLTGAVRGLATIQRMKLWRDQYTTFHCFTFYANRPSHRSERRVREYQVTQFEAELRGRDDRHRQLRLNARSRRGSAPDDNSGGGGSSSGRDRRFSISSPFARQRQRSLGNVSQAQSEPSATQHGSPADVRYLGIQFSRENDYRRFIEQWAISHGADSEFRGVPFPPNHFELPSPMIQPGEMVELPSPEMYREMSAIPEPAEDRMDEDETP</sequence>
<dbReference type="GO" id="GO:0016301">
    <property type="term" value="F:kinase activity"/>
    <property type="evidence" value="ECO:0007669"/>
    <property type="project" value="UniProtKB-KW"/>
</dbReference>
<gene>
    <name evidence="2" type="ORF">NKR23_g688</name>
</gene>
<dbReference type="Proteomes" id="UP001174694">
    <property type="component" value="Unassembled WGS sequence"/>
</dbReference>
<feature type="compositionally biased region" description="Polar residues" evidence="1">
    <location>
        <begin position="308"/>
        <end position="326"/>
    </location>
</feature>
<feature type="compositionally biased region" description="Polar residues" evidence="1">
    <location>
        <begin position="27"/>
        <end position="46"/>
    </location>
</feature>
<keyword evidence="2" id="KW-0808">Transferase</keyword>
<evidence type="ECO:0000313" key="3">
    <source>
        <dbReference type="Proteomes" id="UP001174694"/>
    </source>
</evidence>
<organism evidence="2 3">
    <name type="scientific">Pleurostoma richardsiae</name>
    <dbReference type="NCBI Taxonomy" id="41990"/>
    <lineage>
        <taxon>Eukaryota</taxon>
        <taxon>Fungi</taxon>
        <taxon>Dikarya</taxon>
        <taxon>Ascomycota</taxon>
        <taxon>Pezizomycotina</taxon>
        <taxon>Sordariomycetes</taxon>
        <taxon>Sordariomycetidae</taxon>
        <taxon>Calosphaeriales</taxon>
        <taxon>Pleurostomataceae</taxon>
        <taxon>Pleurostoma</taxon>
    </lineage>
</organism>
<accession>A0AA38VL98</accession>
<dbReference type="EMBL" id="JANBVO010000001">
    <property type="protein sequence ID" value="KAJ9157511.1"/>
    <property type="molecule type" value="Genomic_DNA"/>
</dbReference>
<proteinExistence type="predicted"/>
<keyword evidence="2" id="KW-0418">Kinase</keyword>
<name>A0AA38VL98_9PEZI</name>
<dbReference type="AlphaFoldDB" id="A0AA38VL98"/>
<protein>
    <submittedName>
        <fullName evidence="2">Acetate kinase</fullName>
    </submittedName>
</protein>
<evidence type="ECO:0000256" key="1">
    <source>
        <dbReference type="SAM" id="MobiDB-lite"/>
    </source>
</evidence>
<feature type="region of interest" description="Disordered" evidence="1">
    <location>
        <begin position="270"/>
        <end position="328"/>
    </location>
</feature>
<comment type="caution">
    <text evidence="2">The sequence shown here is derived from an EMBL/GenBank/DDBJ whole genome shotgun (WGS) entry which is preliminary data.</text>
</comment>
<feature type="region of interest" description="Disordered" evidence="1">
    <location>
        <begin position="27"/>
        <end position="57"/>
    </location>
</feature>
<evidence type="ECO:0000313" key="2">
    <source>
        <dbReference type="EMBL" id="KAJ9157511.1"/>
    </source>
</evidence>
<keyword evidence="3" id="KW-1185">Reference proteome</keyword>
<reference evidence="2" key="1">
    <citation type="submission" date="2022-07" db="EMBL/GenBank/DDBJ databases">
        <title>Fungi with potential for degradation of polypropylene.</title>
        <authorList>
            <person name="Gostincar C."/>
        </authorList>
    </citation>
    <scope>NUCLEOTIDE SEQUENCE</scope>
    <source>
        <strain evidence="2">EXF-13308</strain>
    </source>
</reference>